<keyword evidence="1" id="KW-0812">Transmembrane</keyword>
<evidence type="ECO:0000313" key="4">
    <source>
        <dbReference type="EMBL" id="MCS4157279.1"/>
    </source>
</evidence>
<dbReference type="Proteomes" id="UP001155034">
    <property type="component" value="Unassembled WGS sequence"/>
</dbReference>
<sequence length="170" mass="19077">MAENLRDSVVHRDIALLSFCAPVMLERLPSSFVKHIELWLSAAGLGIIFGVGYASGPSGPAFWRLIAVIAVGIGVVHGFIFWAVRRRQRQVRRQSIREIQQMLSDVLKNKLAAINMYLPEDADEEMVKQELDGVRASIEDIADEIENISEESIEGWKEHYSGAVERTTNL</sequence>
<evidence type="ECO:0000313" key="3">
    <source>
        <dbReference type="EMBL" id="MCS4119965.1"/>
    </source>
</evidence>
<feature type="transmembrane region" description="Helical" evidence="1">
    <location>
        <begin position="61"/>
        <end position="84"/>
    </location>
</feature>
<proteinExistence type="predicted"/>
<evidence type="ECO:0000313" key="2">
    <source>
        <dbReference type="EMBL" id="MCS3863740.1"/>
    </source>
</evidence>
<dbReference type="AlphaFoldDB" id="A0A9X2ZQZ7"/>
<dbReference type="RefSeq" id="WP_011404978.1">
    <property type="nucleotide sequence ID" value="NZ_CALTSA010000004.1"/>
</dbReference>
<feature type="transmembrane region" description="Helical" evidence="1">
    <location>
        <begin position="36"/>
        <end position="55"/>
    </location>
</feature>
<dbReference type="EMBL" id="JANTYZ010000001">
    <property type="protein sequence ID" value="MCS3863740.1"/>
    <property type="molecule type" value="Genomic_DNA"/>
</dbReference>
<reference evidence="3" key="1">
    <citation type="submission" date="2022-08" db="EMBL/GenBank/DDBJ databases">
        <title>Genomic Encyclopedia of Type Strains, Phase V (KMG-V): Genome sequencing to study the core and pangenomes of soil and plant-associated prokaryotes.</title>
        <authorList>
            <person name="Whitman W."/>
        </authorList>
    </citation>
    <scope>NUCLEOTIDE SEQUENCE</scope>
    <source>
        <strain evidence="2">SP2016B</strain>
        <strain evidence="4">SP3002</strain>
        <strain evidence="3">SP3026</strain>
    </source>
</reference>
<evidence type="ECO:0000313" key="5">
    <source>
        <dbReference type="Proteomes" id="UP001155144"/>
    </source>
</evidence>
<keyword evidence="1" id="KW-0472">Membrane</keyword>
<dbReference type="OMA" id="IHGILFW"/>
<gene>
    <name evidence="3" type="ORF">GGP45_000283</name>
    <name evidence="2" type="ORF">GGP82_000271</name>
    <name evidence="4" type="ORF">GGP99_001238</name>
</gene>
<dbReference type="Proteomes" id="UP001155144">
    <property type="component" value="Unassembled WGS sequence"/>
</dbReference>
<keyword evidence="1" id="KW-1133">Transmembrane helix</keyword>
<dbReference type="EMBL" id="JANTZM010000005">
    <property type="protein sequence ID" value="MCS4157279.1"/>
    <property type="molecule type" value="Genomic_DNA"/>
</dbReference>
<dbReference type="EMBL" id="JANUBL010000001">
    <property type="protein sequence ID" value="MCS4119965.1"/>
    <property type="molecule type" value="Genomic_DNA"/>
</dbReference>
<dbReference type="Proteomes" id="UP001155110">
    <property type="component" value="Unassembled WGS sequence"/>
</dbReference>
<organism evidence="3 5">
    <name type="scientific">Salinibacter ruber</name>
    <dbReference type="NCBI Taxonomy" id="146919"/>
    <lineage>
        <taxon>Bacteria</taxon>
        <taxon>Pseudomonadati</taxon>
        <taxon>Rhodothermota</taxon>
        <taxon>Rhodothermia</taxon>
        <taxon>Rhodothermales</taxon>
        <taxon>Salinibacteraceae</taxon>
        <taxon>Salinibacter</taxon>
    </lineage>
</organism>
<name>A0A9X2ZQZ7_9BACT</name>
<comment type="caution">
    <text evidence="3">The sequence shown here is derived from an EMBL/GenBank/DDBJ whole genome shotgun (WGS) entry which is preliminary data.</text>
</comment>
<protein>
    <submittedName>
        <fullName evidence="3">Uncharacterized protein</fullName>
    </submittedName>
</protein>
<evidence type="ECO:0000256" key="1">
    <source>
        <dbReference type="SAM" id="Phobius"/>
    </source>
</evidence>
<accession>A0A9X2ZQZ7</accession>